<protein>
    <submittedName>
        <fullName evidence="4">Serine hydrolase</fullName>
    </submittedName>
</protein>
<evidence type="ECO:0000313" key="5">
    <source>
        <dbReference type="Proteomes" id="UP000626786"/>
    </source>
</evidence>
<keyword evidence="5" id="KW-1185">Reference proteome</keyword>
<dbReference type="EMBL" id="JACSQN010000025">
    <property type="protein sequence ID" value="MBD7986220.1"/>
    <property type="molecule type" value="Genomic_DNA"/>
</dbReference>
<dbReference type="PANTHER" id="PTHR46825:SF11">
    <property type="entry name" value="PENICILLIN-BINDING PROTEIN 4"/>
    <property type="match status" value="1"/>
</dbReference>
<feature type="domain" description="Beta-lactamase-related" evidence="3">
    <location>
        <begin position="11"/>
        <end position="328"/>
    </location>
</feature>
<evidence type="ECO:0000259" key="3">
    <source>
        <dbReference type="Pfam" id="PF00144"/>
    </source>
</evidence>
<dbReference type="GO" id="GO:0016787">
    <property type="term" value="F:hydrolase activity"/>
    <property type="evidence" value="ECO:0007669"/>
    <property type="project" value="UniProtKB-KW"/>
</dbReference>
<dbReference type="Gene3D" id="3.40.710.10">
    <property type="entry name" value="DD-peptidase/beta-lactamase superfamily"/>
    <property type="match status" value="1"/>
</dbReference>
<dbReference type="InterPro" id="IPR012338">
    <property type="entry name" value="Beta-lactam/transpept-like"/>
</dbReference>
<name>A0ABR8UEG1_9BACL</name>
<dbReference type="Proteomes" id="UP000626786">
    <property type="component" value="Unassembled WGS sequence"/>
</dbReference>
<sequence>MNTNKKLAYLEEKQQEYSFSGAFYGQKGNDILMGSYGYANRSDKLANQVDTRFSIASGCKIFTAVAICKLVEERKLSFDSKLKDCTNIRFPHFSEDITVQHLLTHTSGVPDYFDEETMEDYEELWVSRPVYGVREPKDFLPLFQDDTMQAEPGGSFQYNNSGYILLGLIVEHMAGCSFTDYVEEHVFRKAGMLDSGYFEVDSLPERVALGYVEQKDGKWKTNIFSLPAKGGPDGGAYTTVEDMAKFWKALTGNRLLSKNMTEMLVKPRVEVDAEEQIFYGYCGYMEVDDHHDAVQYIQMGYDPGVNFRAVHLPQDGTTIVVCSNETEGAYEMMKEIKKVLAV</sequence>
<gene>
    <name evidence="4" type="ORF">H9649_16745</name>
</gene>
<keyword evidence="4" id="KW-0378">Hydrolase</keyword>
<keyword evidence="2" id="KW-0472">Membrane</keyword>
<evidence type="ECO:0000256" key="1">
    <source>
        <dbReference type="ARBA" id="ARBA00004370"/>
    </source>
</evidence>
<dbReference type="InterPro" id="IPR001466">
    <property type="entry name" value="Beta-lactam-related"/>
</dbReference>
<organism evidence="4 5">
    <name type="scientific">Sporosarcina quadrami</name>
    <dbReference type="NCBI Taxonomy" id="2762234"/>
    <lineage>
        <taxon>Bacteria</taxon>
        <taxon>Bacillati</taxon>
        <taxon>Bacillota</taxon>
        <taxon>Bacilli</taxon>
        <taxon>Bacillales</taxon>
        <taxon>Caryophanaceae</taxon>
        <taxon>Sporosarcina</taxon>
    </lineage>
</organism>
<proteinExistence type="predicted"/>
<evidence type="ECO:0000256" key="2">
    <source>
        <dbReference type="ARBA" id="ARBA00023136"/>
    </source>
</evidence>
<dbReference type="PANTHER" id="PTHR46825">
    <property type="entry name" value="D-ALANYL-D-ALANINE-CARBOXYPEPTIDASE/ENDOPEPTIDASE AMPH"/>
    <property type="match status" value="1"/>
</dbReference>
<dbReference type="RefSeq" id="WP_191696046.1">
    <property type="nucleotide sequence ID" value="NZ_JACSQN010000025.1"/>
</dbReference>
<evidence type="ECO:0000313" key="4">
    <source>
        <dbReference type="EMBL" id="MBD7986220.1"/>
    </source>
</evidence>
<dbReference type="InterPro" id="IPR050491">
    <property type="entry name" value="AmpC-like"/>
</dbReference>
<reference evidence="4 5" key="1">
    <citation type="submission" date="2020-08" db="EMBL/GenBank/DDBJ databases">
        <title>A Genomic Blueprint of the Chicken Gut Microbiome.</title>
        <authorList>
            <person name="Gilroy R."/>
            <person name="Ravi A."/>
            <person name="Getino M."/>
            <person name="Pursley I."/>
            <person name="Horton D.L."/>
            <person name="Alikhan N.-F."/>
            <person name="Baker D."/>
            <person name="Gharbi K."/>
            <person name="Hall N."/>
            <person name="Watson M."/>
            <person name="Adriaenssens E.M."/>
            <person name="Foster-Nyarko E."/>
            <person name="Jarju S."/>
            <person name="Secka A."/>
            <person name="Antonio M."/>
            <person name="Oren A."/>
            <person name="Chaudhuri R."/>
            <person name="La Ragione R.M."/>
            <person name="Hildebrand F."/>
            <person name="Pallen M.J."/>
        </authorList>
    </citation>
    <scope>NUCLEOTIDE SEQUENCE [LARGE SCALE GENOMIC DNA]</scope>
    <source>
        <strain evidence="4 5">Sa2YVA2</strain>
    </source>
</reference>
<accession>A0ABR8UEG1</accession>
<comment type="subcellular location">
    <subcellularLocation>
        <location evidence="1">Membrane</location>
    </subcellularLocation>
</comment>
<dbReference type="SUPFAM" id="SSF56601">
    <property type="entry name" value="beta-lactamase/transpeptidase-like"/>
    <property type="match status" value="1"/>
</dbReference>
<comment type="caution">
    <text evidence="4">The sequence shown here is derived from an EMBL/GenBank/DDBJ whole genome shotgun (WGS) entry which is preliminary data.</text>
</comment>
<dbReference type="Pfam" id="PF00144">
    <property type="entry name" value="Beta-lactamase"/>
    <property type="match status" value="1"/>
</dbReference>